<protein>
    <recommendedName>
        <fullName evidence="4">Myb-like domain-containing protein</fullName>
    </recommendedName>
</protein>
<feature type="region of interest" description="Disordered" evidence="1">
    <location>
        <begin position="544"/>
        <end position="589"/>
    </location>
</feature>
<keyword evidence="3" id="KW-1185">Reference proteome</keyword>
<evidence type="ECO:0000313" key="2">
    <source>
        <dbReference type="EMBL" id="KAK1838552.1"/>
    </source>
</evidence>
<organism evidence="2 3">
    <name type="scientific">Colletotrichum chrysophilum</name>
    <dbReference type="NCBI Taxonomy" id="1836956"/>
    <lineage>
        <taxon>Eukaryota</taxon>
        <taxon>Fungi</taxon>
        <taxon>Dikarya</taxon>
        <taxon>Ascomycota</taxon>
        <taxon>Pezizomycotina</taxon>
        <taxon>Sordariomycetes</taxon>
        <taxon>Hypocreomycetidae</taxon>
        <taxon>Glomerellales</taxon>
        <taxon>Glomerellaceae</taxon>
        <taxon>Colletotrichum</taxon>
        <taxon>Colletotrichum gloeosporioides species complex</taxon>
    </lineage>
</organism>
<dbReference type="AlphaFoldDB" id="A0AAD9A1P9"/>
<proteinExistence type="predicted"/>
<comment type="caution">
    <text evidence="2">The sequence shown here is derived from an EMBL/GenBank/DDBJ whole genome shotgun (WGS) entry which is preliminary data.</text>
</comment>
<feature type="region of interest" description="Disordered" evidence="1">
    <location>
        <begin position="360"/>
        <end position="451"/>
    </location>
</feature>
<feature type="compositionally biased region" description="Low complexity" evidence="1">
    <location>
        <begin position="144"/>
        <end position="156"/>
    </location>
</feature>
<accession>A0AAD9A1P9</accession>
<reference evidence="2" key="1">
    <citation type="submission" date="2023-01" db="EMBL/GenBank/DDBJ databases">
        <title>Colletotrichum chrysophilum M932 genome sequence.</title>
        <authorList>
            <person name="Baroncelli R."/>
        </authorList>
    </citation>
    <scope>NUCLEOTIDE SEQUENCE</scope>
    <source>
        <strain evidence="2">M932</strain>
    </source>
</reference>
<feature type="compositionally biased region" description="Basic and acidic residues" evidence="1">
    <location>
        <begin position="410"/>
        <end position="419"/>
    </location>
</feature>
<feature type="compositionally biased region" description="Low complexity" evidence="1">
    <location>
        <begin position="244"/>
        <end position="262"/>
    </location>
</feature>
<feature type="compositionally biased region" description="Polar residues" evidence="1">
    <location>
        <begin position="439"/>
        <end position="451"/>
    </location>
</feature>
<dbReference type="EMBL" id="JAQOWY010000808">
    <property type="protein sequence ID" value="KAK1838552.1"/>
    <property type="molecule type" value="Genomic_DNA"/>
</dbReference>
<sequence length="643" mass="71143">MVKPQFRQLDVESMRRRYEAKEQKHKNVVRLKHQCECGEQQQQQSPFPPVALPTPLESDAATLVATDNHTIGYMSGDFANFLDDNVSFNFVENFEMDDIAPIMESLVPPSKTGGIAAATRFFSSDEITSHAEFWSPCMSQRDQPPSQELGSSLPEELSLDSELVRRSTGQLRPKDCVMSDMDTDITEDKEKSEGGDTCEGCDDDRSANTDSSTRELAVPGPKLTSRDSSANTASHILYRSNPATSDSTGSPSSATSPVPSFSIDAPAAPLDRAEEPQRDVCALPTPSSDHAFVSQQCGDTITGRGKRGRGTNENGYESHDRRFPKRRRPRDTDSGTTSPALPARTLRALPSRVLVDKIAKRELTTQRGRKFRRSSRSQIRSRATGPVSSGPSGKDDSHLGGLPARNLDNASRREKHTAQREGSPTTPRFASPRLDHYSRNPSPQSAGRVSLPPVTTKTELFSATCHTCGFSTEHLLRMSDTVEALVGSGVEPSGGKRALDMLLLFIGFIRNYAAERLTRNAGIAEYNDSVNVMNWNYPKGATGGLSNAETVEDDETSHNSSRHDSDSESSSSFDHNESPDIPMGRVKRPPRRRWEPLEDARLRAWVQEGKEWTWMASRLDRSEQALIQHWAIIGKQDRKRAKR</sequence>
<name>A0AAD9A1P9_9PEZI</name>
<feature type="region of interest" description="Disordered" evidence="1">
    <location>
        <begin position="137"/>
        <end position="348"/>
    </location>
</feature>
<evidence type="ECO:0000313" key="3">
    <source>
        <dbReference type="Proteomes" id="UP001243330"/>
    </source>
</evidence>
<evidence type="ECO:0000256" key="1">
    <source>
        <dbReference type="SAM" id="MobiDB-lite"/>
    </source>
</evidence>
<dbReference type="Proteomes" id="UP001243330">
    <property type="component" value="Unassembled WGS sequence"/>
</dbReference>
<evidence type="ECO:0008006" key="4">
    <source>
        <dbReference type="Google" id="ProtNLM"/>
    </source>
</evidence>
<gene>
    <name evidence="2" type="ORF">CCHR01_18824</name>
</gene>
<feature type="compositionally biased region" description="Polar residues" evidence="1">
    <location>
        <begin position="285"/>
        <end position="297"/>
    </location>
</feature>